<evidence type="ECO:0000256" key="1">
    <source>
        <dbReference type="SAM" id="MobiDB-lite"/>
    </source>
</evidence>
<feature type="compositionally biased region" description="Basic and acidic residues" evidence="1">
    <location>
        <begin position="236"/>
        <end position="252"/>
    </location>
</feature>
<dbReference type="GeneID" id="86821333"/>
<proteinExistence type="predicted"/>
<evidence type="ECO:0008006" key="5">
    <source>
        <dbReference type="Google" id="ProtNLM"/>
    </source>
</evidence>
<keyword evidence="2" id="KW-0812">Transmembrane</keyword>
<dbReference type="EMBL" id="ACBZ01000037">
    <property type="protein sequence ID" value="EEG50210.1"/>
    <property type="molecule type" value="Genomic_DNA"/>
</dbReference>
<reference evidence="3 4" key="1">
    <citation type="submission" date="2009-01" db="EMBL/GenBank/DDBJ databases">
        <authorList>
            <person name="Fulton L."/>
            <person name="Clifton S."/>
            <person name="Fulton B."/>
            <person name="Xu J."/>
            <person name="Minx P."/>
            <person name="Pepin K.H."/>
            <person name="Johnson M."/>
            <person name="Bhonagiri V."/>
            <person name="Nash W.E."/>
            <person name="Mardis E.R."/>
            <person name="Wilson R.K."/>
        </authorList>
    </citation>
    <scope>NUCLEOTIDE SEQUENCE [LARGE SCALE GENOMIC DNA]</scope>
    <source>
        <strain evidence="4">DSM 10507 / JCM 14656 / S5a33</strain>
    </source>
</reference>
<dbReference type="Proteomes" id="UP000003100">
    <property type="component" value="Unassembled WGS sequence"/>
</dbReference>
<dbReference type="InterPro" id="IPR018770">
    <property type="entry name" value="ChloroindolylP_hydrolase"/>
</dbReference>
<dbReference type="PATRIC" id="fig|476272.21.peg.3860"/>
<feature type="region of interest" description="Disordered" evidence="1">
    <location>
        <begin position="236"/>
        <end position="261"/>
    </location>
</feature>
<gene>
    <name evidence="3" type="ORF">RUMHYD_00852</name>
</gene>
<keyword evidence="4" id="KW-1185">Reference proteome</keyword>
<feature type="region of interest" description="Disordered" evidence="1">
    <location>
        <begin position="60"/>
        <end position="83"/>
    </location>
</feature>
<dbReference type="Pfam" id="PF10112">
    <property type="entry name" value="Halogen_Hydrol"/>
    <property type="match status" value="1"/>
</dbReference>
<accession>C0CJ35</accession>
<reference evidence="3 4" key="2">
    <citation type="submission" date="2009-02" db="EMBL/GenBank/DDBJ databases">
        <title>Draft genome sequence of Blautia hydrogenotrophica DSM 10507 (Ruminococcus hydrogenotrophicus DSM 10507).</title>
        <authorList>
            <person name="Sudarsanam P."/>
            <person name="Ley R."/>
            <person name="Guruge J."/>
            <person name="Turnbaugh P.J."/>
            <person name="Mahowald M."/>
            <person name="Liep D."/>
            <person name="Gordon J."/>
        </authorList>
    </citation>
    <scope>NUCLEOTIDE SEQUENCE [LARGE SCALE GENOMIC DNA]</scope>
    <source>
        <strain evidence="4">DSM 10507 / JCM 14656 / S5a33</strain>
    </source>
</reference>
<keyword evidence="2" id="KW-0472">Membrane</keyword>
<comment type="caution">
    <text evidence="3">The sequence shown here is derived from an EMBL/GenBank/DDBJ whole genome shotgun (WGS) entry which is preliminary data.</text>
</comment>
<evidence type="ECO:0000256" key="2">
    <source>
        <dbReference type="SAM" id="Phobius"/>
    </source>
</evidence>
<organism evidence="3 4">
    <name type="scientific">Blautia hydrogenotrophica (strain DSM 10507 / JCM 14656 / S5a33)</name>
    <name type="common">Ruminococcus hydrogenotrophicus</name>
    <dbReference type="NCBI Taxonomy" id="476272"/>
    <lineage>
        <taxon>Bacteria</taxon>
        <taxon>Bacillati</taxon>
        <taxon>Bacillota</taxon>
        <taxon>Clostridia</taxon>
        <taxon>Lachnospirales</taxon>
        <taxon>Lachnospiraceae</taxon>
        <taxon>Blautia</taxon>
    </lineage>
</organism>
<keyword evidence="2" id="KW-1133">Transmembrane helix</keyword>
<dbReference type="HOGENOM" id="CLU_039279_0_0_9"/>
<feature type="transmembrane region" description="Helical" evidence="2">
    <location>
        <begin position="137"/>
        <end position="157"/>
    </location>
</feature>
<dbReference type="eggNOG" id="COG4915">
    <property type="taxonomic scope" value="Bacteria"/>
</dbReference>
<protein>
    <recommendedName>
        <fullName evidence="5">5-bromo-4-chloroindolyl phosphate hydrolysis protein</fullName>
    </recommendedName>
</protein>
<dbReference type="AlphaFoldDB" id="C0CJ35"/>
<dbReference type="RefSeq" id="WP_005946399.1">
    <property type="nucleotide sequence ID" value="NZ_CP136423.1"/>
</dbReference>
<feature type="transmembrane region" description="Helical" evidence="2">
    <location>
        <begin position="109"/>
        <end position="131"/>
    </location>
</feature>
<evidence type="ECO:0000313" key="4">
    <source>
        <dbReference type="Proteomes" id="UP000003100"/>
    </source>
</evidence>
<feature type="compositionally biased region" description="Basic residues" evidence="1">
    <location>
        <begin position="62"/>
        <end position="71"/>
    </location>
</feature>
<sequence length="405" mass="46558">MRNQDWYDLGDKVQNLVQDAINSKDFRQLNENITRTLDRAVRDGGEVLRNVFGQEFEERSRGRGYTRRTVRRPAQPEQRRNAETQLQPRMQRMLYSRTGGPKAQGIMEIMAGAVLLAFGGFTALGILVAFFSGLSAGSGLVVGVVMLLVAGAGGFVLSRGLRLNRMVNHFRWFCTRLRGRTYCEIQELSRYVGKSEKEIRRELCYMISKGWFRQGHLDSSGTTLITSNQTYEEYQKLQKQREELQREQEAEKSSMTGSDQEVQEVLERGTHYLRQIKESNEAIPGELISEKISHMETVVQRILLRAKEHPEVIKDLDKLMDYYLPTTVKLLDAYEEMVSQPVQGENIRNSKKEIEDTLDTLNIAFEKILDSIFQNEAWDISSDISVLHTILAQEGLTRDDFQKMK</sequence>
<evidence type="ECO:0000313" key="3">
    <source>
        <dbReference type="EMBL" id="EEG50210.1"/>
    </source>
</evidence>
<name>C0CJ35_BLAHS</name>